<dbReference type="PANTHER" id="PTHR47495:SF2">
    <property type="entry name" value="ALDEHYDE DEHYDROGENASE"/>
    <property type="match status" value="1"/>
</dbReference>
<dbReference type="RefSeq" id="WP_143005626.1">
    <property type="nucleotide sequence ID" value="NZ_FNJI01000124.1"/>
</dbReference>
<dbReference type="STRING" id="91360.SAMN05660330_04461"/>
<accession>A0A1H0W8F2</accession>
<keyword evidence="3" id="KW-1185">Reference proteome</keyword>
<feature type="domain" description="Aldehyde oxidase/xanthine dehydrogenase second molybdopterin binding" evidence="1">
    <location>
        <begin position="2"/>
        <end position="136"/>
    </location>
</feature>
<dbReference type="SUPFAM" id="SSF56003">
    <property type="entry name" value="Molybdenum cofactor-binding domain"/>
    <property type="match status" value="1"/>
</dbReference>
<evidence type="ECO:0000313" key="2">
    <source>
        <dbReference type="EMBL" id="SDP87029.1"/>
    </source>
</evidence>
<feature type="non-terminal residue" evidence="2">
    <location>
        <position position="1"/>
    </location>
</feature>
<organism evidence="2 3">
    <name type="scientific">Desulforhopalus singaporensis</name>
    <dbReference type="NCBI Taxonomy" id="91360"/>
    <lineage>
        <taxon>Bacteria</taxon>
        <taxon>Pseudomonadati</taxon>
        <taxon>Thermodesulfobacteriota</taxon>
        <taxon>Desulfobulbia</taxon>
        <taxon>Desulfobulbales</taxon>
        <taxon>Desulfocapsaceae</taxon>
        <taxon>Desulforhopalus</taxon>
    </lineage>
</organism>
<dbReference type="AlphaFoldDB" id="A0A1H0W8F2"/>
<evidence type="ECO:0000259" key="1">
    <source>
        <dbReference type="Pfam" id="PF20256"/>
    </source>
</evidence>
<sequence length="200" mass="21134">PAENLVAEQGRIFLPEDPDKSITIPDLVAAAQANCWGSAIGEASVKPDACPPHFIACFIEVNVDTRTGRVKVVNAVSGADVGTPINLNNVEGQITGGMHMGLGYALMEDTCFDKEQGHLMNPGFLDYKIFTFADMPSVQPFIADLVEPTGPFGAKGVGEGVTNPVAPAVANAIFNAVGVRLTDLPMTPEKVLKALKEKKD</sequence>
<dbReference type="InterPro" id="IPR037165">
    <property type="entry name" value="AldOxase/xan_DH_Mopterin-bd_sf"/>
</dbReference>
<gene>
    <name evidence="2" type="ORF">SAMN05660330_04461</name>
</gene>
<reference evidence="2 3" key="1">
    <citation type="submission" date="2016-10" db="EMBL/GenBank/DDBJ databases">
        <authorList>
            <person name="de Groot N.N."/>
        </authorList>
    </citation>
    <scope>NUCLEOTIDE SEQUENCE [LARGE SCALE GENOMIC DNA]</scope>
    <source>
        <strain evidence="2 3">DSM 12130</strain>
    </source>
</reference>
<dbReference type="InterPro" id="IPR046867">
    <property type="entry name" value="AldOxase/xan_DH_MoCoBD2"/>
</dbReference>
<dbReference type="GO" id="GO:0016491">
    <property type="term" value="F:oxidoreductase activity"/>
    <property type="evidence" value="ECO:0007669"/>
    <property type="project" value="InterPro"/>
</dbReference>
<dbReference type="PANTHER" id="PTHR47495">
    <property type="entry name" value="ALDEHYDE DEHYDROGENASE"/>
    <property type="match status" value="1"/>
</dbReference>
<protein>
    <submittedName>
        <fullName evidence="2">Molybdopterin-binding domain of aldehyde dehydrogenase</fullName>
    </submittedName>
</protein>
<name>A0A1H0W8F2_9BACT</name>
<dbReference type="Gene3D" id="3.30.365.10">
    <property type="entry name" value="Aldehyde oxidase/xanthine dehydrogenase, molybdopterin binding domain"/>
    <property type="match status" value="2"/>
</dbReference>
<dbReference type="InterPro" id="IPR052516">
    <property type="entry name" value="N-heterocyclic_Hydroxylase"/>
</dbReference>
<proteinExistence type="predicted"/>
<dbReference type="Pfam" id="PF20256">
    <property type="entry name" value="MoCoBD_2"/>
    <property type="match status" value="1"/>
</dbReference>
<dbReference type="OrthoDB" id="9767994at2"/>
<evidence type="ECO:0000313" key="3">
    <source>
        <dbReference type="Proteomes" id="UP000199073"/>
    </source>
</evidence>
<dbReference type="EMBL" id="FNJI01000124">
    <property type="protein sequence ID" value="SDP87029.1"/>
    <property type="molecule type" value="Genomic_DNA"/>
</dbReference>
<dbReference type="Proteomes" id="UP000199073">
    <property type="component" value="Unassembled WGS sequence"/>
</dbReference>